<dbReference type="PANTHER" id="PTHR10745:SF0">
    <property type="entry name" value="GLYCINE--TRNA LIGASE"/>
    <property type="match status" value="1"/>
</dbReference>
<evidence type="ECO:0000313" key="3">
    <source>
        <dbReference type="Proteomes" id="UP000242015"/>
    </source>
</evidence>
<dbReference type="Pfam" id="PF03129">
    <property type="entry name" value="HGTP_anticodon"/>
    <property type="match status" value="1"/>
</dbReference>
<dbReference type="EMBL" id="NEXF01000534">
    <property type="protein sequence ID" value="PSO06304.1"/>
    <property type="molecule type" value="Genomic_DNA"/>
</dbReference>
<dbReference type="Gene3D" id="3.40.50.800">
    <property type="entry name" value="Anticodon-binding domain"/>
    <property type="match status" value="1"/>
</dbReference>
<protein>
    <recommendedName>
        <fullName evidence="1">Anticodon-binding domain-containing protein</fullName>
    </recommendedName>
</protein>
<evidence type="ECO:0000259" key="1">
    <source>
        <dbReference type="Pfam" id="PF03129"/>
    </source>
</evidence>
<gene>
    <name evidence="2" type="ORF">B9Q04_16755</name>
</gene>
<comment type="caution">
    <text evidence="2">The sequence shown here is derived from an EMBL/GenBank/DDBJ whole genome shotgun (WGS) entry which is preliminary data.</text>
</comment>
<feature type="domain" description="Anticodon-binding" evidence="1">
    <location>
        <begin position="4"/>
        <end position="71"/>
    </location>
</feature>
<dbReference type="InterPro" id="IPR036621">
    <property type="entry name" value="Anticodon-bd_dom_sf"/>
</dbReference>
<sequence length="98" mass="11284">MFIQLSKAGLKVTYDDDGYIGRRYSRLDEIGVPASITVDHQTLEDNSVTLRDRDTWLQVRIKMNDLVLSLKKFIFEDAEIYTLGEPFTAGQNERIKAE</sequence>
<accession>A0A2R6C630</accession>
<dbReference type="InterPro" id="IPR027031">
    <property type="entry name" value="Gly-tRNA_synthase/POLG2"/>
</dbReference>
<dbReference type="SUPFAM" id="SSF52954">
    <property type="entry name" value="Class II aaRS ABD-related"/>
    <property type="match status" value="1"/>
</dbReference>
<evidence type="ECO:0000313" key="2">
    <source>
        <dbReference type="EMBL" id="PSO06304.1"/>
    </source>
</evidence>
<organism evidence="2 3">
    <name type="scientific">Candidatus Marsarchaeota G2 archaeon BE_D</name>
    <dbReference type="NCBI Taxonomy" id="1978158"/>
    <lineage>
        <taxon>Archaea</taxon>
        <taxon>Candidatus Marsarchaeota</taxon>
        <taxon>Candidatus Marsarchaeota group 2</taxon>
    </lineage>
</organism>
<dbReference type="AlphaFoldDB" id="A0A2R6C630"/>
<name>A0A2R6C630_9ARCH</name>
<dbReference type="PANTHER" id="PTHR10745">
    <property type="entry name" value="GLYCYL-TRNA SYNTHETASE/DNA POLYMERASE SUBUNIT GAMMA-2"/>
    <property type="match status" value="1"/>
</dbReference>
<dbReference type="Proteomes" id="UP000242015">
    <property type="component" value="Unassembled WGS sequence"/>
</dbReference>
<reference evidence="2 3" key="1">
    <citation type="submission" date="2017-04" db="EMBL/GenBank/DDBJ databases">
        <title>Novel microbial lineages endemic to geothermal iron-oxide mats fill important gaps in the evolutionary history of Archaea.</title>
        <authorList>
            <person name="Jay Z.J."/>
            <person name="Beam J.P."/>
            <person name="Dlakic M."/>
            <person name="Rusch D.B."/>
            <person name="Kozubal M.A."/>
            <person name="Inskeep W.P."/>
        </authorList>
    </citation>
    <scope>NUCLEOTIDE SEQUENCE [LARGE SCALE GENOMIC DNA]</scope>
    <source>
        <strain evidence="2">BE_D</strain>
    </source>
</reference>
<dbReference type="InterPro" id="IPR004154">
    <property type="entry name" value="Anticodon-bd"/>
</dbReference>
<dbReference type="GO" id="GO:0005737">
    <property type="term" value="C:cytoplasm"/>
    <property type="evidence" value="ECO:0007669"/>
    <property type="project" value="TreeGrafter"/>
</dbReference>
<proteinExistence type="predicted"/>
<dbReference type="GO" id="GO:0004820">
    <property type="term" value="F:glycine-tRNA ligase activity"/>
    <property type="evidence" value="ECO:0007669"/>
    <property type="project" value="TreeGrafter"/>
</dbReference>
<dbReference type="GO" id="GO:0006426">
    <property type="term" value="P:glycyl-tRNA aminoacylation"/>
    <property type="evidence" value="ECO:0007669"/>
    <property type="project" value="TreeGrafter"/>
</dbReference>